<keyword evidence="2" id="KW-1185">Reference proteome</keyword>
<reference evidence="2" key="1">
    <citation type="submission" date="2014-09" db="EMBL/GenBank/DDBJ databases">
        <authorList>
            <person name="Sharma Rahul"/>
            <person name="Thines Marco"/>
        </authorList>
    </citation>
    <scope>NUCLEOTIDE SEQUENCE [LARGE SCALE GENOMIC DNA]</scope>
</reference>
<dbReference type="EMBL" id="CCYD01000041">
    <property type="protein sequence ID" value="CEG35288.1"/>
    <property type="molecule type" value="Genomic_DNA"/>
</dbReference>
<protein>
    <submittedName>
        <fullName evidence="1">Uncharacterized protein</fullName>
    </submittedName>
</protein>
<dbReference type="RefSeq" id="XP_024571657.1">
    <property type="nucleotide sequence ID" value="XM_024722515.1"/>
</dbReference>
<proteinExistence type="predicted"/>
<organism evidence="1 2">
    <name type="scientific">Plasmopara halstedii</name>
    <name type="common">Downy mildew of sunflower</name>
    <dbReference type="NCBI Taxonomy" id="4781"/>
    <lineage>
        <taxon>Eukaryota</taxon>
        <taxon>Sar</taxon>
        <taxon>Stramenopiles</taxon>
        <taxon>Oomycota</taxon>
        <taxon>Peronosporomycetes</taxon>
        <taxon>Peronosporales</taxon>
        <taxon>Peronosporaceae</taxon>
        <taxon>Plasmopara</taxon>
    </lineage>
</organism>
<name>A0A0P1A5V1_PLAHL</name>
<accession>A0A0P1A5V1</accession>
<dbReference type="Proteomes" id="UP000054928">
    <property type="component" value="Unassembled WGS sequence"/>
</dbReference>
<evidence type="ECO:0000313" key="2">
    <source>
        <dbReference type="Proteomes" id="UP000054928"/>
    </source>
</evidence>
<dbReference type="GeneID" id="36404470"/>
<sequence>MTPSLLKIHTNCLSLLETGGVKGVDEVGERYLLTESTRAKAQAYSFEHIDQD</sequence>
<evidence type="ECO:0000313" key="1">
    <source>
        <dbReference type="EMBL" id="CEG35288.1"/>
    </source>
</evidence>
<dbReference type="AlphaFoldDB" id="A0A0P1A5V1"/>